<evidence type="ECO:0000313" key="3">
    <source>
        <dbReference type="Proteomes" id="UP000076584"/>
    </source>
</evidence>
<sequence>LYLTPAPLIPYTHNHKLQPAHHTSQQVCLVPRRNSKRQSRLAPPTHAPAELRTRSSARSSRPPSRRVLPTPVTPRRTMRRLDP</sequence>
<organism evidence="2 3">
    <name type="scientific">Colletotrichum incanum</name>
    <name type="common">Soybean anthracnose fungus</name>
    <dbReference type="NCBI Taxonomy" id="1573173"/>
    <lineage>
        <taxon>Eukaryota</taxon>
        <taxon>Fungi</taxon>
        <taxon>Dikarya</taxon>
        <taxon>Ascomycota</taxon>
        <taxon>Pezizomycotina</taxon>
        <taxon>Sordariomycetes</taxon>
        <taxon>Hypocreomycetidae</taxon>
        <taxon>Glomerellales</taxon>
        <taxon>Glomerellaceae</taxon>
        <taxon>Colletotrichum</taxon>
        <taxon>Colletotrichum spaethianum species complex</taxon>
    </lineage>
</organism>
<proteinExistence type="predicted"/>
<feature type="compositionally biased region" description="Low complexity" evidence="1">
    <location>
        <begin position="54"/>
        <end position="75"/>
    </location>
</feature>
<feature type="non-terminal residue" evidence="2">
    <location>
        <position position="1"/>
    </location>
</feature>
<dbReference type="AlphaFoldDB" id="A0A167BPW7"/>
<gene>
    <name evidence="2" type="ORF">CI238_10625</name>
</gene>
<reference evidence="2 3" key="1">
    <citation type="submission" date="2015-06" db="EMBL/GenBank/DDBJ databases">
        <title>Survival trade-offs in plant roots during colonization by closely related pathogenic and mutualistic fungi.</title>
        <authorList>
            <person name="Hacquard S."/>
            <person name="Kracher B."/>
            <person name="Hiruma K."/>
            <person name="Weinman A."/>
            <person name="Muench P."/>
            <person name="Garrido Oter R."/>
            <person name="Ver Loren van Themaat E."/>
            <person name="Dallerey J.-F."/>
            <person name="Damm U."/>
            <person name="Henrissat B."/>
            <person name="Lespinet O."/>
            <person name="Thon M."/>
            <person name="Kemen E."/>
            <person name="McHardy A.C."/>
            <person name="Schulze-Lefert P."/>
            <person name="O'Connell R.J."/>
        </authorList>
    </citation>
    <scope>NUCLEOTIDE SEQUENCE [LARGE SCALE GENOMIC DNA]</scope>
    <source>
        <strain evidence="2 3">MAFF 238704</strain>
    </source>
</reference>
<name>A0A167BPW7_COLIC</name>
<evidence type="ECO:0000313" key="2">
    <source>
        <dbReference type="EMBL" id="KZL81584.1"/>
    </source>
</evidence>
<accession>A0A167BPW7</accession>
<evidence type="ECO:0000256" key="1">
    <source>
        <dbReference type="SAM" id="MobiDB-lite"/>
    </source>
</evidence>
<keyword evidence="3" id="KW-1185">Reference proteome</keyword>
<protein>
    <submittedName>
        <fullName evidence="2">Uncharacterized protein</fullName>
    </submittedName>
</protein>
<feature type="region of interest" description="Disordered" evidence="1">
    <location>
        <begin position="1"/>
        <end position="83"/>
    </location>
</feature>
<dbReference type="Proteomes" id="UP000076584">
    <property type="component" value="Unassembled WGS sequence"/>
</dbReference>
<dbReference type="EMBL" id="LFIW01001618">
    <property type="protein sequence ID" value="KZL81584.1"/>
    <property type="molecule type" value="Genomic_DNA"/>
</dbReference>
<comment type="caution">
    <text evidence="2">The sequence shown here is derived from an EMBL/GenBank/DDBJ whole genome shotgun (WGS) entry which is preliminary data.</text>
</comment>